<feature type="transmembrane region" description="Helical" evidence="6">
    <location>
        <begin position="130"/>
        <end position="149"/>
    </location>
</feature>
<dbReference type="GO" id="GO:0052621">
    <property type="term" value="F:diguanylate cyclase activity"/>
    <property type="evidence" value="ECO:0007669"/>
    <property type="project" value="TreeGrafter"/>
</dbReference>
<reference evidence="8 9" key="1">
    <citation type="journal article" date="2014" name="BMC Genomics">
        <title>Genomic comparison of sporeforming bacilli isolated from milk.</title>
        <authorList>
            <person name="Moreno Switt A.I."/>
            <person name="Andrus A.D."/>
            <person name="Ranieri M.L."/>
            <person name="Orsi R.H."/>
            <person name="Ivy R."/>
            <person name="den Bakker H.C."/>
            <person name="Martin N.H."/>
            <person name="Wiedmann M."/>
            <person name="Boor K.J."/>
        </authorList>
    </citation>
    <scope>NUCLEOTIDE SEQUENCE [LARGE SCALE GENOMIC DNA]</scope>
    <source>
        <strain evidence="8 9">FSL R5-213</strain>
    </source>
</reference>
<dbReference type="EMBL" id="ASQA01000042">
    <property type="protein sequence ID" value="ETT80859.1"/>
    <property type="molecule type" value="Genomic_DNA"/>
</dbReference>
<dbReference type="InterPro" id="IPR011620">
    <property type="entry name" value="Sig_transdc_His_kinase_LytS_TM"/>
</dbReference>
<dbReference type="CDD" id="cd01949">
    <property type="entry name" value="GGDEF"/>
    <property type="match status" value="1"/>
</dbReference>
<dbReference type="FunFam" id="3.30.70.270:FF:000001">
    <property type="entry name" value="Diguanylate cyclase domain protein"/>
    <property type="match status" value="1"/>
</dbReference>
<dbReference type="Pfam" id="PF00990">
    <property type="entry name" value="GGDEF"/>
    <property type="match status" value="1"/>
</dbReference>
<feature type="transmembrane region" description="Helical" evidence="6">
    <location>
        <begin position="5"/>
        <end position="22"/>
    </location>
</feature>
<dbReference type="NCBIfam" id="TIGR00254">
    <property type="entry name" value="GGDEF"/>
    <property type="match status" value="1"/>
</dbReference>
<dbReference type="GO" id="GO:0071555">
    <property type="term" value="P:cell wall organization"/>
    <property type="evidence" value="ECO:0007669"/>
    <property type="project" value="InterPro"/>
</dbReference>
<evidence type="ECO:0000313" key="8">
    <source>
        <dbReference type="EMBL" id="ETT80859.1"/>
    </source>
</evidence>
<keyword evidence="4 6" id="KW-1133">Transmembrane helix</keyword>
<dbReference type="SMART" id="SM00267">
    <property type="entry name" value="GGDEF"/>
    <property type="match status" value="1"/>
</dbReference>
<dbReference type="GO" id="GO:0005886">
    <property type="term" value="C:plasma membrane"/>
    <property type="evidence" value="ECO:0007669"/>
    <property type="project" value="UniProtKB-SubCell"/>
</dbReference>
<comment type="caution">
    <text evidence="8">The sequence shown here is derived from an EMBL/GenBank/DDBJ whole genome shotgun (WGS) entry which is preliminary data.</text>
</comment>
<evidence type="ECO:0000259" key="7">
    <source>
        <dbReference type="PROSITE" id="PS50887"/>
    </source>
</evidence>
<feature type="domain" description="GGDEF" evidence="7">
    <location>
        <begin position="222"/>
        <end position="355"/>
    </location>
</feature>
<feature type="transmembrane region" description="Helical" evidence="6">
    <location>
        <begin position="161"/>
        <end position="179"/>
    </location>
</feature>
<dbReference type="InterPro" id="IPR000160">
    <property type="entry name" value="GGDEF_dom"/>
</dbReference>
<dbReference type="PANTHER" id="PTHR45138">
    <property type="entry name" value="REGULATORY COMPONENTS OF SENSORY TRANSDUCTION SYSTEM"/>
    <property type="match status" value="1"/>
</dbReference>
<evidence type="ECO:0000313" key="9">
    <source>
        <dbReference type="Proteomes" id="UP000019062"/>
    </source>
</evidence>
<keyword evidence="5 6" id="KW-0472">Membrane</keyword>
<gene>
    <name evidence="8" type="ORF">C176_19129</name>
</gene>
<dbReference type="AlphaFoldDB" id="W4EKS9"/>
<name>W4EKS9_9BACL</name>
<accession>W4EKS9</accession>
<dbReference type="RefSeq" id="WP_051448832.1">
    <property type="nucleotide sequence ID" value="NZ_ASQA01000042.1"/>
</dbReference>
<dbReference type="InterPro" id="IPR029787">
    <property type="entry name" value="Nucleotide_cyclase"/>
</dbReference>
<evidence type="ECO:0000256" key="4">
    <source>
        <dbReference type="ARBA" id="ARBA00022989"/>
    </source>
</evidence>
<dbReference type="GO" id="GO:0043709">
    <property type="term" value="P:cell adhesion involved in single-species biofilm formation"/>
    <property type="evidence" value="ECO:0007669"/>
    <property type="project" value="TreeGrafter"/>
</dbReference>
<keyword evidence="3 6" id="KW-0812">Transmembrane</keyword>
<comment type="subcellular location">
    <subcellularLocation>
        <location evidence="1">Cell membrane</location>
        <topology evidence="1">Multi-pass membrane protein</topology>
    </subcellularLocation>
</comment>
<keyword evidence="9" id="KW-1185">Reference proteome</keyword>
<evidence type="ECO:0000256" key="2">
    <source>
        <dbReference type="ARBA" id="ARBA00022475"/>
    </source>
</evidence>
<evidence type="ECO:0000256" key="3">
    <source>
        <dbReference type="ARBA" id="ARBA00022692"/>
    </source>
</evidence>
<dbReference type="Gene3D" id="3.30.70.270">
    <property type="match status" value="1"/>
</dbReference>
<dbReference type="InterPro" id="IPR050469">
    <property type="entry name" value="Diguanylate_Cyclase"/>
</dbReference>
<dbReference type="InterPro" id="IPR043128">
    <property type="entry name" value="Rev_trsase/Diguanyl_cyclase"/>
</dbReference>
<sequence length="367" mass="42445">MLQSILSNLSIILLMHLIIQALNNYKKHLPNMLYLFLLVMTVSASVITMFYLPIEFEGYRVDLRMIPLIFLAYFGNWRLTLPILLIVCVWRVLIGGVGTIPGILFGMIGPTLLTLAVYKNNKFSSSYLDKILLFTACWFISDFPIIFIIPNGLEIFKSIFFLRYTSLLGAASVLYYFVLMERKRYNLNNQLEFIAWHDSLTKLLNRNKFFEIVEEKRKATNENHYLAMVDLDYFKKLNDTYGHVVGDQILSEIGSIFKNYENEYVKVGRYGGEEFIIYQGHTNFDQAVQYLEAIQKEIRTTPFYIDEDLSTYVTVSIGIAELKKGMNLQEAVKRADQNLYIAKEKGRDQIEASEVHTKRISITVGAE</sequence>
<dbReference type="PANTHER" id="PTHR45138:SF9">
    <property type="entry name" value="DIGUANYLATE CYCLASE DGCM-RELATED"/>
    <property type="match status" value="1"/>
</dbReference>
<proteinExistence type="predicted"/>
<dbReference type="Pfam" id="PF07694">
    <property type="entry name" value="5TM-5TMR_LYT"/>
    <property type="match status" value="1"/>
</dbReference>
<dbReference type="GO" id="GO:0000155">
    <property type="term" value="F:phosphorelay sensor kinase activity"/>
    <property type="evidence" value="ECO:0007669"/>
    <property type="project" value="InterPro"/>
</dbReference>
<dbReference type="SUPFAM" id="SSF55073">
    <property type="entry name" value="Nucleotide cyclase"/>
    <property type="match status" value="1"/>
</dbReference>
<keyword evidence="2" id="KW-1003">Cell membrane</keyword>
<evidence type="ECO:0000256" key="1">
    <source>
        <dbReference type="ARBA" id="ARBA00004651"/>
    </source>
</evidence>
<feature type="transmembrane region" description="Helical" evidence="6">
    <location>
        <begin position="66"/>
        <end position="93"/>
    </location>
</feature>
<dbReference type="eggNOG" id="COG3706">
    <property type="taxonomic scope" value="Bacteria"/>
</dbReference>
<feature type="transmembrane region" description="Helical" evidence="6">
    <location>
        <begin position="34"/>
        <end position="54"/>
    </location>
</feature>
<protein>
    <submittedName>
        <fullName evidence="8">Diguanylate cyclase</fullName>
    </submittedName>
</protein>
<dbReference type="PROSITE" id="PS50887">
    <property type="entry name" value="GGDEF"/>
    <property type="match status" value="1"/>
</dbReference>
<dbReference type="Proteomes" id="UP000019062">
    <property type="component" value="Unassembled WGS sequence"/>
</dbReference>
<evidence type="ECO:0000256" key="6">
    <source>
        <dbReference type="SAM" id="Phobius"/>
    </source>
</evidence>
<evidence type="ECO:0000256" key="5">
    <source>
        <dbReference type="ARBA" id="ARBA00023136"/>
    </source>
</evidence>
<organism evidence="8 9">
    <name type="scientific">Viridibacillus arenosi FSL R5-213</name>
    <dbReference type="NCBI Taxonomy" id="1227360"/>
    <lineage>
        <taxon>Bacteria</taxon>
        <taxon>Bacillati</taxon>
        <taxon>Bacillota</taxon>
        <taxon>Bacilli</taxon>
        <taxon>Bacillales</taxon>
        <taxon>Caryophanaceae</taxon>
        <taxon>Viridibacillus</taxon>
    </lineage>
</organism>
<feature type="transmembrane region" description="Helical" evidence="6">
    <location>
        <begin position="99"/>
        <end position="118"/>
    </location>
</feature>
<dbReference type="GO" id="GO:1902201">
    <property type="term" value="P:negative regulation of bacterial-type flagellum-dependent cell motility"/>
    <property type="evidence" value="ECO:0007669"/>
    <property type="project" value="TreeGrafter"/>
</dbReference>